<sequence length="102" mass="11937">MSSLNESRVLRQRREKKDKGVAINKKEKKSQNNVTSVMEEVDDTLIPEKVIGALRNSNNEVCLIVKWKNKESTDTVPASIANYRFPNLVIRYYEQRIRWIDV</sequence>
<reference evidence="5 6" key="1">
    <citation type="journal article" date="2018" name="Gigascience">
        <title>Genomes of trombidid mites reveal novel predicted allergens and laterally-transferred genes associated with secondary metabolism.</title>
        <authorList>
            <person name="Dong X."/>
            <person name="Chaisiri K."/>
            <person name="Xia D."/>
            <person name="Armstrong S.D."/>
            <person name="Fang Y."/>
            <person name="Donnelly M.J."/>
            <person name="Kadowaki T."/>
            <person name="McGarry J.W."/>
            <person name="Darby A.C."/>
            <person name="Makepeace B.L."/>
        </authorList>
    </citation>
    <scope>NUCLEOTIDE SEQUENCE [LARGE SCALE GENOMIC DNA]</scope>
    <source>
        <strain evidence="5">UoL-UT</strain>
    </source>
</reference>
<proteinExistence type="predicted"/>
<dbReference type="PROSITE" id="PS50013">
    <property type="entry name" value="CHROMO_2"/>
    <property type="match status" value="1"/>
</dbReference>
<evidence type="ECO:0000256" key="2">
    <source>
        <dbReference type="ARBA" id="ARBA00023242"/>
    </source>
</evidence>
<dbReference type="GO" id="GO:0005634">
    <property type="term" value="C:nucleus"/>
    <property type="evidence" value="ECO:0007669"/>
    <property type="project" value="UniProtKB-SubCell"/>
</dbReference>
<evidence type="ECO:0000313" key="6">
    <source>
        <dbReference type="Proteomes" id="UP000288716"/>
    </source>
</evidence>
<dbReference type="SMART" id="SM00300">
    <property type="entry name" value="ChSh"/>
    <property type="match status" value="1"/>
</dbReference>
<dbReference type="STRING" id="299467.A0A443S835"/>
<dbReference type="Proteomes" id="UP000288716">
    <property type="component" value="Unassembled WGS sequence"/>
</dbReference>
<organism evidence="5 6">
    <name type="scientific">Leptotrombidium deliense</name>
    <dbReference type="NCBI Taxonomy" id="299467"/>
    <lineage>
        <taxon>Eukaryota</taxon>
        <taxon>Metazoa</taxon>
        <taxon>Ecdysozoa</taxon>
        <taxon>Arthropoda</taxon>
        <taxon>Chelicerata</taxon>
        <taxon>Arachnida</taxon>
        <taxon>Acari</taxon>
        <taxon>Acariformes</taxon>
        <taxon>Trombidiformes</taxon>
        <taxon>Prostigmata</taxon>
        <taxon>Anystina</taxon>
        <taxon>Parasitengona</taxon>
        <taxon>Trombiculoidea</taxon>
        <taxon>Trombiculidae</taxon>
        <taxon>Leptotrombidium</taxon>
    </lineage>
</organism>
<evidence type="ECO:0000259" key="4">
    <source>
        <dbReference type="PROSITE" id="PS50013"/>
    </source>
</evidence>
<dbReference type="CDD" id="cd00034">
    <property type="entry name" value="CSD"/>
    <property type="match status" value="1"/>
</dbReference>
<evidence type="ECO:0000256" key="1">
    <source>
        <dbReference type="ARBA" id="ARBA00004123"/>
    </source>
</evidence>
<feature type="domain" description="Chromo" evidence="4">
    <location>
        <begin position="45"/>
        <end position="102"/>
    </location>
</feature>
<feature type="region of interest" description="Disordered" evidence="3">
    <location>
        <begin position="1"/>
        <end position="35"/>
    </location>
</feature>
<dbReference type="GO" id="GO:0005694">
    <property type="term" value="C:chromosome"/>
    <property type="evidence" value="ECO:0007669"/>
    <property type="project" value="UniProtKB-ARBA"/>
</dbReference>
<dbReference type="AlphaFoldDB" id="A0A443S835"/>
<name>A0A443S835_9ACAR</name>
<evidence type="ECO:0000256" key="3">
    <source>
        <dbReference type="SAM" id="MobiDB-lite"/>
    </source>
</evidence>
<keyword evidence="2" id="KW-0539">Nucleus</keyword>
<dbReference type="OrthoDB" id="6421498at2759"/>
<keyword evidence="6" id="KW-1185">Reference proteome</keyword>
<dbReference type="InterPro" id="IPR008251">
    <property type="entry name" value="Chromo_shadow_dom"/>
</dbReference>
<gene>
    <name evidence="5" type="ORF">B4U80_00074</name>
</gene>
<dbReference type="InterPro" id="IPR000953">
    <property type="entry name" value="Chromo/chromo_shadow_dom"/>
</dbReference>
<protein>
    <submittedName>
        <fullName evidence="5">Chromobox-like protein 3</fullName>
    </submittedName>
</protein>
<dbReference type="SUPFAM" id="SSF54160">
    <property type="entry name" value="Chromo domain-like"/>
    <property type="match status" value="1"/>
</dbReference>
<evidence type="ECO:0000313" key="5">
    <source>
        <dbReference type="EMBL" id="RWS23565.1"/>
    </source>
</evidence>
<dbReference type="VEuPathDB" id="VectorBase:LDEU008475"/>
<dbReference type="InterPro" id="IPR016197">
    <property type="entry name" value="Chromo-like_dom_sf"/>
</dbReference>
<dbReference type="Gene3D" id="2.40.50.40">
    <property type="match status" value="1"/>
</dbReference>
<accession>A0A443S835</accession>
<comment type="caution">
    <text evidence="5">The sequence shown here is derived from an EMBL/GenBank/DDBJ whole genome shotgun (WGS) entry which is preliminary data.</text>
</comment>
<dbReference type="Pfam" id="PF01393">
    <property type="entry name" value="Chromo_shadow"/>
    <property type="match status" value="1"/>
</dbReference>
<dbReference type="EMBL" id="NCKV01006227">
    <property type="protein sequence ID" value="RWS23565.1"/>
    <property type="molecule type" value="Genomic_DNA"/>
</dbReference>
<comment type="subcellular location">
    <subcellularLocation>
        <location evidence="1">Nucleus</location>
    </subcellularLocation>
</comment>